<evidence type="ECO:0000313" key="1">
    <source>
        <dbReference type="EMBL" id="QBM88050.1"/>
    </source>
</evidence>
<dbReference type="Pfam" id="PF08538">
    <property type="entry name" value="DUF1749"/>
    <property type="match status" value="1"/>
</dbReference>
<dbReference type="Gene3D" id="3.40.50.1820">
    <property type="entry name" value="alpha/beta hydrolase"/>
    <property type="match status" value="1"/>
</dbReference>
<dbReference type="InterPro" id="IPR013744">
    <property type="entry name" value="SidJ"/>
</dbReference>
<accession>A0A4P6XLA6</accession>
<dbReference type="InterPro" id="IPR029058">
    <property type="entry name" value="AB_hydrolase_fold"/>
</dbReference>
<dbReference type="PANTHER" id="PTHR31591">
    <property type="entry name" value="UPF0613 PROTEIN PB24D3.06C"/>
    <property type="match status" value="1"/>
</dbReference>
<protein>
    <submittedName>
        <fullName evidence="1">Pimeloyl-ACP methyl ester carboxylesterase</fullName>
    </submittedName>
</protein>
<gene>
    <name evidence="1" type="primary">MPUL0C00130</name>
    <name evidence="1" type="ORF">METSCH_C00130</name>
</gene>
<dbReference type="Proteomes" id="UP000292447">
    <property type="component" value="Chromosome III"/>
</dbReference>
<organism evidence="1 2">
    <name type="scientific">Metschnikowia aff. pulcherrima</name>
    <dbReference type="NCBI Taxonomy" id="2163413"/>
    <lineage>
        <taxon>Eukaryota</taxon>
        <taxon>Fungi</taxon>
        <taxon>Dikarya</taxon>
        <taxon>Ascomycota</taxon>
        <taxon>Saccharomycotina</taxon>
        <taxon>Pichiomycetes</taxon>
        <taxon>Metschnikowiaceae</taxon>
        <taxon>Metschnikowia</taxon>
    </lineage>
</organism>
<dbReference type="PANTHER" id="PTHR31591:SF1">
    <property type="entry name" value="UPF0613 PROTEIN PB24D3.06C"/>
    <property type="match status" value="1"/>
</dbReference>
<reference evidence="2" key="1">
    <citation type="submission" date="2019-03" db="EMBL/GenBank/DDBJ databases">
        <title>Snf2 controls pulcherriminic acid biosynthesis and connects pigmentation and antifungal activity of the yeast Metschnikowia pulcherrima.</title>
        <authorList>
            <person name="Gore-Lloyd D."/>
            <person name="Sumann I."/>
            <person name="Brachmann A.O."/>
            <person name="Schneeberger K."/>
            <person name="Ortiz-Merino R.A."/>
            <person name="Moreno-Beltran M."/>
            <person name="Schlaefli M."/>
            <person name="Kirner P."/>
            <person name="Santos Kron A."/>
            <person name="Wolfe K.H."/>
            <person name="Piel J."/>
            <person name="Ahrens C.H."/>
            <person name="Henk D."/>
            <person name="Freimoser F.M."/>
        </authorList>
    </citation>
    <scope>NUCLEOTIDE SEQUENCE [LARGE SCALE GENOMIC DNA]</scope>
    <source>
        <strain evidence="2">APC 1.2</strain>
    </source>
</reference>
<keyword evidence="2" id="KW-1185">Reference proteome</keyword>
<dbReference type="AlphaFoldDB" id="A0A4P6XLA6"/>
<evidence type="ECO:0000313" key="2">
    <source>
        <dbReference type="Proteomes" id="UP000292447"/>
    </source>
</evidence>
<dbReference type="SUPFAM" id="SSF53474">
    <property type="entry name" value="alpha/beta-Hydrolases"/>
    <property type="match status" value="1"/>
</dbReference>
<sequence>MNPVSIYKYYKNLTAIEFSDSANTPENFVVFIGGLTDGFLTVPYVPLLAKEICGQLHGRWALVQALISSSYLGFGTGSLSRDAEELSKLVAYLRKQRGSDSSKIVLMGHSTGCQDTMEYLTGTHEFEHISRLDGAILQAPISDVEACEYLDTEKQLPGLLAIAEKFIGEGKSEELLPVSSFDLTFGAPTTAYRFHSMYSRNGDDDFFLSYLKDSVLEKTFGKVKVPLLALQGSKDGAIPPYVDMATLMNRWRKFAERWSSLSCIILGADHNLSEDSDAGAVDILIEKVISFIKKEFQ</sequence>
<name>A0A4P6XLA6_9ASCO</name>
<proteinExistence type="predicted"/>
<dbReference type="EMBL" id="CP034458">
    <property type="protein sequence ID" value="QBM88050.1"/>
    <property type="molecule type" value="Genomic_DNA"/>
</dbReference>